<sequence>MADCQINCINLSNSGRNHEHITHVGNGRSWRITREDAIHRIKAGIDTFYVVDIYGRRANVGVVDASPPYLRTYADGVWTDNLLAQTTCQLY</sequence>
<name>A0A6L6QNI0_9BURK</name>
<dbReference type="InterPro" id="IPR024997">
    <property type="entry name" value="DUF3892"/>
</dbReference>
<accession>A0A6L6QNI0</accession>
<protein>
    <submittedName>
        <fullName evidence="1">DUF3892 domain-containing protein</fullName>
    </submittedName>
</protein>
<proteinExistence type="predicted"/>
<dbReference type="Pfam" id="PF13031">
    <property type="entry name" value="DUF3892"/>
    <property type="match status" value="1"/>
</dbReference>
<comment type="caution">
    <text evidence="1">The sequence shown here is derived from an EMBL/GenBank/DDBJ whole genome shotgun (WGS) entry which is preliminary data.</text>
</comment>
<keyword evidence="2" id="KW-1185">Reference proteome</keyword>
<dbReference type="Proteomes" id="UP000472320">
    <property type="component" value="Unassembled WGS sequence"/>
</dbReference>
<evidence type="ECO:0000313" key="1">
    <source>
        <dbReference type="EMBL" id="MTW13427.1"/>
    </source>
</evidence>
<evidence type="ECO:0000313" key="2">
    <source>
        <dbReference type="Proteomes" id="UP000472320"/>
    </source>
</evidence>
<reference evidence="1 2" key="1">
    <citation type="submission" date="2019-11" db="EMBL/GenBank/DDBJ databases">
        <title>Type strains purchased from KCTC, JCM and DSMZ.</title>
        <authorList>
            <person name="Lu H."/>
        </authorList>
    </citation>
    <scope>NUCLEOTIDE SEQUENCE [LARGE SCALE GENOMIC DNA]</scope>
    <source>
        <strain evidence="1 2">JCM 31587</strain>
    </source>
</reference>
<gene>
    <name evidence="1" type="ORF">GM658_22725</name>
</gene>
<organism evidence="1 2">
    <name type="scientific">Massilia eburnea</name>
    <dbReference type="NCBI Taxonomy" id="1776165"/>
    <lineage>
        <taxon>Bacteria</taxon>
        <taxon>Pseudomonadati</taxon>
        <taxon>Pseudomonadota</taxon>
        <taxon>Betaproteobacteria</taxon>
        <taxon>Burkholderiales</taxon>
        <taxon>Oxalobacteraceae</taxon>
        <taxon>Telluria group</taxon>
        <taxon>Massilia</taxon>
    </lineage>
</organism>
<dbReference type="AlphaFoldDB" id="A0A6L6QNI0"/>
<dbReference type="OrthoDB" id="826539at2"/>
<dbReference type="EMBL" id="WNKX01000022">
    <property type="protein sequence ID" value="MTW13427.1"/>
    <property type="molecule type" value="Genomic_DNA"/>
</dbReference>
<dbReference type="RefSeq" id="WP_155456350.1">
    <property type="nucleotide sequence ID" value="NZ_WNKX01000022.1"/>
</dbReference>